<comment type="caution">
    <text evidence="2">The sequence shown here is derived from an EMBL/GenBank/DDBJ whole genome shotgun (WGS) entry which is preliminary data.</text>
</comment>
<organism evidence="2 3">
    <name type="scientific">Punica granatum</name>
    <name type="common">Pomegranate</name>
    <dbReference type="NCBI Taxonomy" id="22663"/>
    <lineage>
        <taxon>Eukaryota</taxon>
        <taxon>Viridiplantae</taxon>
        <taxon>Streptophyta</taxon>
        <taxon>Embryophyta</taxon>
        <taxon>Tracheophyta</taxon>
        <taxon>Spermatophyta</taxon>
        <taxon>Magnoliopsida</taxon>
        <taxon>eudicotyledons</taxon>
        <taxon>Gunneridae</taxon>
        <taxon>Pentapetalae</taxon>
        <taxon>rosids</taxon>
        <taxon>malvids</taxon>
        <taxon>Myrtales</taxon>
        <taxon>Lythraceae</taxon>
        <taxon>Punica</taxon>
    </lineage>
</organism>
<keyword evidence="3" id="KW-1185">Reference proteome</keyword>
<feature type="compositionally biased region" description="Polar residues" evidence="1">
    <location>
        <begin position="27"/>
        <end position="39"/>
    </location>
</feature>
<dbReference type="EMBL" id="PGOL01001305">
    <property type="protein sequence ID" value="PKI59309.1"/>
    <property type="molecule type" value="Genomic_DNA"/>
</dbReference>
<reference evidence="2 3" key="1">
    <citation type="submission" date="2017-11" db="EMBL/GenBank/DDBJ databases">
        <title>De-novo sequencing of pomegranate (Punica granatum L.) genome.</title>
        <authorList>
            <person name="Akparov Z."/>
            <person name="Amiraslanov A."/>
            <person name="Hajiyeva S."/>
            <person name="Abbasov M."/>
            <person name="Kaur K."/>
            <person name="Hamwieh A."/>
            <person name="Solovyev V."/>
            <person name="Salamov A."/>
            <person name="Braich B."/>
            <person name="Kosarev P."/>
            <person name="Mahmoud A."/>
            <person name="Hajiyev E."/>
            <person name="Babayeva S."/>
            <person name="Izzatullayeva V."/>
            <person name="Mammadov A."/>
            <person name="Mammadov A."/>
            <person name="Sharifova S."/>
            <person name="Ojaghi J."/>
            <person name="Eynullazada K."/>
            <person name="Bayramov B."/>
            <person name="Abdulazimova A."/>
            <person name="Shahmuradov I."/>
        </authorList>
    </citation>
    <scope>NUCLEOTIDE SEQUENCE [LARGE SCALE GENOMIC DNA]</scope>
    <source>
        <strain evidence="3">cv. AG2017</strain>
        <tissue evidence="2">Leaf</tissue>
    </source>
</reference>
<evidence type="ECO:0000313" key="3">
    <source>
        <dbReference type="Proteomes" id="UP000233551"/>
    </source>
</evidence>
<protein>
    <submittedName>
        <fullName evidence="2">Uncharacterized protein</fullName>
    </submittedName>
</protein>
<dbReference type="Proteomes" id="UP000233551">
    <property type="component" value="Unassembled WGS sequence"/>
</dbReference>
<proteinExistence type="predicted"/>
<feature type="region of interest" description="Disordered" evidence="1">
    <location>
        <begin position="1"/>
        <end position="44"/>
    </location>
</feature>
<feature type="compositionally biased region" description="Polar residues" evidence="1">
    <location>
        <begin position="1"/>
        <end position="14"/>
    </location>
</feature>
<evidence type="ECO:0000256" key="1">
    <source>
        <dbReference type="SAM" id="MobiDB-lite"/>
    </source>
</evidence>
<gene>
    <name evidence="2" type="ORF">CRG98_020301</name>
</gene>
<name>A0A2I0JSL5_PUNGR</name>
<dbReference type="AlphaFoldDB" id="A0A2I0JSL5"/>
<evidence type="ECO:0000313" key="2">
    <source>
        <dbReference type="EMBL" id="PKI59309.1"/>
    </source>
</evidence>
<accession>A0A2I0JSL5</accession>
<sequence length="104" mass="11557">MCRRSAAQQQLRNRSSARRGSGHEQRSSWTSRGPGQQPQRMEGSVDFLAAEMMVIDEDDDKGSELLGSRGVSYVATKEKKEPRGREGGNLRMVAGEVELMKMSL</sequence>